<keyword evidence="1" id="KW-1133">Transmembrane helix</keyword>
<feature type="transmembrane region" description="Helical" evidence="1">
    <location>
        <begin position="324"/>
        <end position="344"/>
    </location>
</feature>
<feature type="transmembrane region" description="Helical" evidence="1">
    <location>
        <begin position="55"/>
        <end position="74"/>
    </location>
</feature>
<feature type="transmembrane region" description="Helical" evidence="1">
    <location>
        <begin position="395"/>
        <end position="425"/>
    </location>
</feature>
<feature type="transmembrane region" description="Helical" evidence="1">
    <location>
        <begin position="532"/>
        <end position="558"/>
    </location>
</feature>
<evidence type="ECO:0000313" key="2">
    <source>
        <dbReference type="EMBL" id="GIE68292.1"/>
    </source>
</evidence>
<feature type="transmembrane region" description="Helical" evidence="1">
    <location>
        <begin position="570"/>
        <end position="592"/>
    </location>
</feature>
<accession>A0ABQ4BCI9</accession>
<evidence type="ECO:0008006" key="4">
    <source>
        <dbReference type="Google" id="ProtNLM"/>
    </source>
</evidence>
<dbReference type="Proteomes" id="UP000624709">
    <property type="component" value="Unassembled WGS sequence"/>
</dbReference>
<feature type="transmembrane region" description="Helical" evidence="1">
    <location>
        <begin position="128"/>
        <end position="153"/>
    </location>
</feature>
<feature type="transmembrane region" description="Helical" evidence="1">
    <location>
        <begin position="369"/>
        <end position="389"/>
    </location>
</feature>
<feature type="transmembrane region" description="Helical" evidence="1">
    <location>
        <begin position="471"/>
        <end position="493"/>
    </location>
</feature>
<feature type="transmembrane region" description="Helical" evidence="1">
    <location>
        <begin position="165"/>
        <end position="192"/>
    </location>
</feature>
<feature type="transmembrane region" description="Helical" evidence="1">
    <location>
        <begin position="95"/>
        <end position="122"/>
    </location>
</feature>
<feature type="transmembrane region" description="Helical" evidence="1">
    <location>
        <begin position="228"/>
        <end position="249"/>
    </location>
</feature>
<sequence>MAGVLIRMKLAVIKNSMTGGRAAWMLVGAVFGLLFAAATIGLTLADGPHRSVVGDLLACVFVMWTLGWLIGPLWGGSAVLRADHFALLPVPRRKLAVGLLAAAFVGITTAVTAIGFLALVTYGARQGVVPALVAVPAAALQLVFVVLLSRVAYGLFGMVAASRAGAAITGVLFAAMLVLTQSGWMIVVAIMYSDILTTGFSSSMTTTLRAIPSSWGVVAVDAAGRGDWPLAIGAPAGLAVLCGLLLLIWSAELGNPRRARVTIRGSENHLPAHGGPLSGPTTAIVRKELRTWWRDPLRTTTAVVPIVWALGTVLLPLTFDARVLLPWAGPALALFAITSACNLYSQDGTALWQTLTIGTERADVRGRQWAYLIVFGPLAIALSVGFTWWSGYTWAWPWVAALVPALLGGGAGLIVYSSVFGLVPGPDAHKRPSNPLERADTTGQSTVLFWVGLLPAVPAVAVVLLGERLDLPWLTWVGLPVSVVTGVLVGRLLGSLAIGRLTSHGPDLLHTMRSGRPTAAARKAGAPKKGGLVAGLYWTFGPILLLPQGLIPLVFILTGVDAKSWFLAMYLPPAYGVTVAVTSMLGGLYLLARALRTTVNDRAEAASA</sequence>
<organism evidence="2 3">
    <name type="scientific">Actinoplanes palleronii</name>
    <dbReference type="NCBI Taxonomy" id="113570"/>
    <lineage>
        <taxon>Bacteria</taxon>
        <taxon>Bacillati</taxon>
        <taxon>Actinomycetota</taxon>
        <taxon>Actinomycetes</taxon>
        <taxon>Micromonosporales</taxon>
        <taxon>Micromonosporaceae</taxon>
        <taxon>Actinoplanes</taxon>
    </lineage>
</organism>
<evidence type="ECO:0000313" key="3">
    <source>
        <dbReference type="Proteomes" id="UP000624709"/>
    </source>
</evidence>
<gene>
    <name evidence="2" type="ORF">Apa02nite_044000</name>
</gene>
<keyword evidence="1" id="KW-0812">Transmembrane</keyword>
<reference evidence="2 3" key="1">
    <citation type="submission" date="2021-01" db="EMBL/GenBank/DDBJ databases">
        <title>Whole genome shotgun sequence of Actinoplanes palleronii NBRC 14916.</title>
        <authorList>
            <person name="Komaki H."/>
            <person name="Tamura T."/>
        </authorList>
    </citation>
    <scope>NUCLEOTIDE SEQUENCE [LARGE SCALE GENOMIC DNA]</scope>
    <source>
        <strain evidence="2 3">NBRC 14916</strain>
    </source>
</reference>
<dbReference type="EMBL" id="BOMS01000057">
    <property type="protein sequence ID" value="GIE68292.1"/>
    <property type="molecule type" value="Genomic_DNA"/>
</dbReference>
<keyword evidence="3" id="KW-1185">Reference proteome</keyword>
<feature type="transmembrane region" description="Helical" evidence="1">
    <location>
        <begin position="296"/>
        <end position="318"/>
    </location>
</feature>
<keyword evidence="1" id="KW-0472">Membrane</keyword>
<name>A0ABQ4BCI9_9ACTN</name>
<proteinExistence type="predicted"/>
<evidence type="ECO:0000256" key="1">
    <source>
        <dbReference type="SAM" id="Phobius"/>
    </source>
</evidence>
<dbReference type="RefSeq" id="WP_203826641.1">
    <property type="nucleotide sequence ID" value="NZ_BAAATY010000003.1"/>
</dbReference>
<comment type="caution">
    <text evidence="2">The sequence shown here is derived from an EMBL/GenBank/DDBJ whole genome shotgun (WGS) entry which is preliminary data.</text>
</comment>
<feature type="transmembrane region" description="Helical" evidence="1">
    <location>
        <begin position="446"/>
        <end position="465"/>
    </location>
</feature>
<protein>
    <recommendedName>
        <fullName evidence="4">ABC-2 type transport system permease protein</fullName>
    </recommendedName>
</protein>